<keyword evidence="4" id="KW-0443">Lipid metabolism</keyword>
<dbReference type="PROSITE" id="PS00455">
    <property type="entry name" value="AMP_BINDING"/>
    <property type="match status" value="1"/>
</dbReference>
<dbReference type="Pfam" id="PF23024">
    <property type="entry name" value="AMP-dom_DIP2-like"/>
    <property type="match status" value="1"/>
</dbReference>
<dbReference type="Pfam" id="PF00501">
    <property type="entry name" value="AMP-binding"/>
    <property type="match status" value="1"/>
</dbReference>
<keyword evidence="8" id="KW-1185">Reference proteome</keyword>
<keyword evidence="2 7" id="KW-0436">Ligase</keyword>
<dbReference type="InterPro" id="IPR042099">
    <property type="entry name" value="ANL_N_sf"/>
</dbReference>
<proteinExistence type="inferred from homology"/>
<evidence type="ECO:0000259" key="5">
    <source>
        <dbReference type="Pfam" id="PF00501"/>
    </source>
</evidence>
<dbReference type="InterPro" id="IPR045851">
    <property type="entry name" value="AMP-bd_C_sf"/>
</dbReference>
<gene>
    <name evidence="7" type="ORF">ACFPIJ_62265</name>
</gene>
<name>A0ABV9WJM4_9ACTN</name>
<dbReference type="PANTHER" id="PTHR22754:SF32">
    <property type="entry name" value="DISCO-INTERACTING PROTEIN 2"/>
    <property type="match status" value="1"/>
</dbReference>
<evidence type="ECO:0000313" key="7">
    <source>
        <dbReference type="EMBL" id="MFC5008324.1"/>
    </source>
</evidence>
<dbReference type="Gene3D" id="3.40.50.12780">
    <property type="entry name" value="N-terminal domain of ligase-like"/>
    <property type="match status" value="1"/>
</dbReference>
<keyword evidence="3" id="KW-0276">Fatty acid metabolism</keyword>
<dbReference type="EMBL" id="JBHSIU010000131">
    <property type="protein sequence ID" value="MFC5008324.1"/>
    <property type="molecule type" value="Genomic_DNA"/>
</dbReference>
<dbReference type="Proteomes" id="UP001595912">
    <property type="component" value="Unassembled WGS sequence"/>
</dbReference>
<dbReference type="CDD" id="cd05931">
    <property type="entry name" value="FAAL"/>
    <property type="match status" value="1"/>
</dbReference>
<evidence type="ECO:0000256" key="1">
    <source>
        <dbReference type="ARBA" id="ARBA00006432"/>
    </source>
</evidence>
<dbReference type="SUPFAM" id="SSF56801">
    <property type="entry name" value="Acetyl-CoA synthetase-like"/>
    <property type="match status" value="1"/>
</dbReference>
<evidence type="ECO:0000256" key="4">
    <source>
        <dbReference type="ARBA" id="ARBA00023098"/>
    </source>
</evidence>
<dbReference type="InterPro" id="IPR040097">
    <property type="entry name" value="FAAL/FAAC"/>
</dbReference>
<comment type="caution">
    <text evidence="7">The sequence shown here is derived from an EMBL/GenBank/DDBJ whole genome shotgun (WGS) entry which is preliminary data.</text>
</comment>
<organism evidence="7 8">
    <name type="scientific">Dactylosporangium cerinum</name>
    <dbReference type="NCBI Taxonomy" id="1434730"/>
    <lineage>
        <taxon>Bacteria</taxon>
        <taxon>Bacillati</taxon>
        <taxon>Actinomycetota</taxon>
        <taxon>Actinomycetes</taxon>
        <taxon>Micromonosporales</taxon>
        <taxon>Micromonosporaceae</taxon>
        <taxon>Dactylosporangium</taxon>
    </lineage>
</organism>
<dbReference type="GO" id="GO:0016874">
    <property type="term" value="F:ligase activity"/>
    <property type="evidence" value="ECO:0007669"/>
    <property type="project" value="UniProtKB-KW"/>
</dbReference>
<reference evidence="8" key="1">
    <citation type="journal article" date="2019" name="Int. J. Syst. Evol. Microbiol.">
        <title>The Global Catalogue of Microorganisms (GCM) 10K type strain sequencing project: providing services to taxonomists for standard genome sequencing and annotation.</title>
        <authorList>
            <consortium name="The Broad Institute Genomics Platform"/>
            <consortium name="The Broad Institute Genome Sequencing Center for Infectious Disease"/>
            <person name="Wu L."/>
            <person name="Ma J."/>
        </authorList>
    </citation>
    <scope>NUCLEOTIDE SEQUENCE [LARGE SCALE GENOMIC DNA]</scope>
    <source>
        <strain evidence="8">CGMCC 4.7152</strain>
    </source>
</reference>
<dbReference type="InterPro" id="IPR020845">
    <property type="entry name" value="AMP-binding_CS"/>
</dbReference>
<dbReference type="PANTHER" id="PTHR22754">
    <property type="entry name" value="DISCO-INTERACTING PROTEIN 2 DIP2 -RELATED"/>
    <property type="match status" value="1"/>
</dbReference>
<feature type="domain" description="AMP-dependent synthetase/ligase" evidence="5">
    <location>
        <begin position="18"/>
        <end position="413"/>
    </location>
</feature>
<evidence type="ECO:0000256" key="2">
    <source>
        <dbReference type="ARBA" id="ARBA00022598"/>
    </source>
</evidence>
<dbReference type="RefSeq" id="WP_380129014.1">
    <property type="nucleotide sequence ID" value="NZ_JBHSIU010000131.1"/>
</dbReference>
<evidence type="ECO:0000313" key="8">
    <source>
        <dbReference type="Proteomes" id="UP001595912"/>
    </source>
</evidence>
<dbReference type="Gene3D" id="3.30.300.30">
    <property type="match status" value="1"/>
</dbReference>
<evidence type="ECO:0000256" key="3">
    <source>
        <dbReference type="ARBA" id="ARBA00022832"/>
    </source>
</evidence>
<evidence type="ECO:0000259" key="6">
    <source>
        <dbReference type="Pfam" id="PF23024"/>
    </source>
</evidence>
<dbReference type="InterPro" id="IPR025110">
    <property type="entry name" value="AMP-bd_C"/>
</dbReference>
<accession>A0ABV9WJM4</accession>
<sequence length="586" mass="62801">MTSILTSTEILDLPTMLARRAAESPGAVAYSIAGPHGEEVVTYGELEVAARARAANLLDRCLDGSSAVLLFPTGAEFPKALLACQLAGVAAAPVKIPNRRTGLQRVSAVADDAGARVILTTAEVRRQLQERFGDMPELHGLMWIETDTVPDGHATAFLPRVLDPDGIGMLQYTSGSTGTPKGVMVTHRNFCANAADLETRWPTTDGGRVVSWLPLFHDMGLLFGIVLPLWSGIPAFLSSPDDFVRRPMRWLERIQQVRGTHVAMPNLGYELCAQAAPDAPPTLDLSLLRAAINGSEPVRWSTIQRFGTAFAPFGFDPGAACPGYGLAENTLKVSGSRTGEAARVRWLSAAGLSARRVVFAEAGARDATPMVGCGRPDGLTEVAIVDPATRRRCHPDEVGEIWLSGPCVAAGYLGKPVETAETFHAVIAGEELGTRHLRTGDLGFLHDGELFIAGRLKDVIIRFGRNHYPQDIEQTVERCAPGLQPSCSAAFPVDHDDVEDLVVVVEVNGKVLKETPAEDLIERICARVESRHAIPVADVVLIRRGSLPRTSSGKVQRRACRAAYLDGTLSTVATPQPSTAVTGAQR</sequence>
<comment type="similarity">
    <text evidence="1">Belongs to the ATP-dependent AMP-binding enzyme family.</text>
</comment>
<feature type="domain" description="AMP-binding enzyme C-terminal" evidence="6">
    <location>
        <begin position="458"/>
        <end position="572"/>
    </location>
</feature>
<protein>
    <submittedName>
        <fullName evidence="7">Fatty acyl-AMP ligase</fullName>
    </submittedName>
</protein>
<dbReference type="InterPro" id="IPR000873">
    <property type="entry name" value="AMP-dep_synth/lig_dom"/>
</dbReference>